<gene>
    <name evidence="6" type="ORF">IXB50_12075</name>
</gene>
<reference evidence="6" key="2">
    <citation type="journal article" date="2021" name="Mar. Drugs">
        <title>Genome Reduction and Secondary Metabolism of the Marine Sponge-Associated Cyanobacterium Leptothoe.</title>
        <authorList>
            <person name="Konstantinou D."/>
            <person name="Popin R.V."/>
            <person name="Fewer D.P."/>
            <person name="Sivonen K."/>
            <person name="Gkelis S."/>
        </authorList>
    </citation>
    <scope>NUCLEOTIDE SEQUENCE</scope>
    <source>
        <strain evidence="6">TAU-MAC 1115</strain>
    </source>
</reference>
<keyword evidence="5" id="KW-0812">Transmembrane</keyword>
<name>A0A947DGI1_9CYAN</name>
<dbReference type="Pfam" id="PF13414">
    <property type="entry name" value="TPR_11"/>
    <property type="match status" value="1"/>
</dbReference>
<evidence type="ECO:0000313" key="7">
    <source>
        <dbReference type="Proteomes" id="UP000717364"/>
    </source>
</evidence>
<evidence type="ECO:0000256" key="5">
    <source>
        <dbReference type="SAM" id="Phobius"/>
    </source>
</evidence>
<keyword evidence="2" id="KW-0328">Glycosyltransferase</keyword>
<dbReference type="PANTHER" id="PTHR44835">
    <property type="entry name" value="UDP-N-ACETYLGLUCOSAMINE--PEPTIDE N-ACETYLGLUCOSAMINYLTRANSFERASE SPINDLY-RELATED"/>
    <property type="match status" value="1"/>
</dbReference>
<sequence>MENSTLFLTYLGILLALLGLSAFFIIRQVFKTRRIETTLGRLQNKLTKEKGTAQEYYELGSLLLDKKLFSQSVLYMQQALKALTEEEEAENAPLIYNALGYSYFAQGQFDLAIRQYKAALKIAPGYVTALNNLGHSYEKKQLTVQALESYDQALKIEPENATAKRRAQSLRKRVAIPMNVKQ</sequence>
<feature type="transmembrane region" description="Helical" evidence="5">
    <location>
        <begin position="6"/>
        <end position="26"/>
    </location>
</feature>
<dbReference type="AlphaFoldDB" id="A0A947DGI1"/>
<dbReference type="PROSITE" id="PS50005">
    <property type="entry name" value="TPR"/>
    <property type="match status" value="2"/>
</dbReference>
<dbReference type="SUPFAM" id="SSF48452">
    <property type="entry name" value="TPR-like"/>
    <property type="match status" value="1"/>
</dbReference>
<keyword evidence="3" id="KW-0808">Transferase</keyword>
<evidence type="ECO:0000256" key="3">
    <source>
        <dbReference type="ARBA" id="ARBA00022679"/>
    </source>
</evidence>
<dbReference type="Gene3D" id="1.25.40.10">
    <property type="entry name" value="Tetratricopeptide repeat domain"/>
    <property type="match status" value="2"/>
</dbReference>
<accession>A0A947DGI1</accession>
<dbReference type="EMBL" id="JADOES010000021">
    <property type="protein sequence ID" value="MBT9316158.1"/>
    <property type="molecule type" value="Genomic_DNA"/>
</dbReference>
<feature type="repeat" description="TPR" evidence="4">
    <location>
        <begin position="127"/>
        <end position="160"/>
    </location>
</feature>
<keyword evidence="7" id="KW-1185">Reference proteome</keyword>
<dbReference type="PANTHER" id="PTHR44835:SF1">
    <property type="entry name" value="PROTEIN O-GLCNAC TRANSFERASE"/>
    <property type="match status" value="1"/>
</dbReference>
<dbReference type="InterPro" id="IPR011990">
    <property type="entry name" value="TPR-like_helical_dom_sf"/>
</dbReference>
<feature type="repeat" description="TPR" evidence="4">
    <location>
        <begin position="93"/>
        <end position="126"/>
    </location>
</feature>
<dbReference type="RefSeq" id="WP_215609227.1">
    <property type="nucleotide sequence ID" value="NZ_JADOES010000021.1"/>
</dbReference>
<protein>
    <submittedName>
        <fullName evidence="6">Tetratricopeptide repeat protein</fullName>
    </submittedName>
</protein>
<evidence type="ECO:0000256" key="2">
    <source>
        <dbReference type="ARBA" id="ARBA00022676"/>
    </source>
</evidence>
<reference evidence="6" key="1">
    <citation type="submission" date="2020-11" db="EMBL/GenBank/DDBJ databases">
        <authorList>
            <person name="Konstantinou D."/>
            <person name="Gkelis S."/>
            <person name="Popin R."/>
            <person name="Fewer D."/>
            <person name="Sivonen K."/>
        </authorList>
    </citation>
    <scope>NUCLEOTIDE SEQUENCE</scope>
    <source>
        <strain evidence="6">TAU-MAC 1115</strain>
    </source>
</reference>
<keyword evidence="5" id="KW-0472">Membrane</keyword>
<dbReference type="SMART" id="SM00028">
    <property type="entry name" value="TPR"/>
    <property type="match status" value="3"/>
</dbReference>
<evidence type="ECO:0000256" key="4">
    <source>
        <dbReference type="PROSITE-ProRule" id="PRU00339"/>
    </source>
</evidence>
<keyword evidence="5" id="KW-1133">Transmembrane helix</keyword>
<keyword evidence="4" id="KW-0802">TPR repeat</keyword>
<dbReference type="GO" id="GO:0016757">
    <property type="term" value="F:glycosyltransferase activity"/>
    <property type="evidence" value="ECO:0007669"/>
    <property type="project" value="UniProtKB-KW"/>
</dbReference>
<dbReference type="InterPro" id="IPR019734">
    <property type="entry name" value="TPR_rpt"/>
</dbReference>
<dbReference type="InterPro" id="IPR051939">
    <property type="entry name" value="Glycosyltr_41/O-GlcNAc_trsf"/>
</dbReference>
<comment type="caution">
    <text evidence="6">The sequence shown here is derived from an EMBL/GenBank/DDBJ whole genome shotgun (WGS) entry which is preliminary data.</text>
</comment>
<evidence type="ECO:0000256" key="1">
    <source>
        <dbReference type="ARBA" id="ARBA00004922"/>
    </source>
</evidence>
<proteinExistence type="predicted"/>
<comment type="pathway">
    <text evidence="1">Protein modification; protein glycosylation.</text>
</comment>
<evidence type="ECO:0000313" key="6">
    <source>
        <dbReference type="EMBL" id="MBT9316158.1"/>
    </source>
</evidence>
<organism evidence="6 7">
    <name type="scientific">Leptothoe spongobia TAU-MAC 1115</name>
    <dbReference type="NCBI Taxonomy" id="1967444"/>
    <lineage>
        <taxon>Bacteria</taxon>
        <taxon>Bacillati</taxon>
        <taxon>Cyanobacteriota</taxon>
        <taxon>Cyanophyceae</taxon>
        <taxon>Nodosilineales</taxon>
        <taxon>Cymatolegaceae</taxon>
        <taxon>Leptothoe</taxon>
        <taxon>Leptothoe spongobia</taxon>
    </lineage>
</organism>
<dbReference type="Proteomes" id="UP000717364">
    <property type="component" value="Unassembled WGS sequence"/>
</dbReference>